<sequence>MVDTTKEHQENIQYLLDEIDSITRDIEDEEGLAKEEKEYVAQLKKKHKKLKEETEHLLNEINDMSKEELNRENQEQIDSIVG</sequence>
<dbReference type="EMBL" id="PFMR01000357">
    <property type="protein sequence ID" value="PIZ14397.1"/>
    <property type="molecule type" value="Genomic_DNA"/>
</dbReference>
<evidence type="ECO:0000313" key="3">
    <source>
        <dbReference type="Proteomes" id="UP000229307"/>
    </source>
</evidence>
<name>A0A2M7S4E1_9BACT</name>
<dbReference type="AlphaFoldDB" id="A0A2M7S4E1"/>
<comment type="caution">
    <text evidence="2">The sequence shown here is derived from an EMBL/GenBank/DDBJ whole genome shotgun (WGS) entry which is preliminary data.</text>
</comment>
<gene>
    <name evidence="2" type="ORF">COY52_12805</name>
</gene>
<evidence type="ECO:0000256" key="1">
    <source>
        <dbReference type="SAM" id="Coils"/>
    </source>
</evidence>
<dbReference type="Proteomes" id="UP000229307">
    <property type="component" value="Unassembled WGS sequence"/>
</dbReference>
<accession>A0A2M7S4E1</accession>
<organism evidence="2 3">
    <name type="scientific">Candidatus Desantisbacteria bacterium CG_4_10_14_0_8_um_filter_48_22</name>
    <dbReference type="NCBI Taxonomy" id="1974543"/>
    <lineage>
        <taxon>Bacteria</taxon>
        <taxon>Candidatus Desantisiibacteriota</taxon>
    </lineage>
</organism>
<evidence type="ECO:0000313" key="2">
    <source>
        <dbReference type="EMBL" id="PIZ14397.1"/>
    </source>
</evidence>
<reference evidence="3" key="1">
    <citation type="submission" date="2017-09" db="EMBL/GenBank/DDBJ databases">
        <title>Depth-based differentiation of microbial function through sediment-hosted aquifers and enrichment of novel symbionts in the deep terrestrial subsurface.</title>
        <authorList>
            <person name="Probst A.J."/>
            <person name="Ladd B."/>
            <person name="Jarett J.K."/>
            <person name="Geller-Mcgrath D.E."/>
            <person name="Sieber C.M.K."/>
            <person name="Emerson J.B."/>
            <person name="Anantharaman K."/>
            <person name="Thomas B.C."/>
            <person name="Malmstrom R."/>
            <person name="Stieglmeier M."/>
            <person name="Klingl A."/>
            <person name="Woyke T."/>
            <person name="Ryan C.M."/>
            <person name="Banfield J.F."/>
        </authorList>
    </citation>
    <scope>NUCLEOTIDE SEQUENCE [LARGE SCALE GENOMIC DNA]</scope>
</reference>
<protein>
    <submittedName>
        <fullName evidence="2">Uncharacterized protein</fullName>
    </submittedName>
</protein>
<feature type="coiled-coil region" evidence="1">
    <location>
        <begin position="26"/>
        <end position="67"/>
    </location>
</feature>
<keyword evidence="1" id="KW-0175">Coiled coil</keyword>
<proteinExistence type="predicted"/>